<dbReference type="EMBL" id="KJ888149">
    <property type="protein sequence ID" value="AII26891.1"/>
    <property type="molecule type" value="Genomic_DNA"/>
</dbReference>
<evidence type="ECO:0008006" key="3">
    <source>
        <dbReference type="Google" id="ProtNLM"/>
    </source>
</evidence>
<proteinExistence type="predicted"/>
<keyword evidence="2" id="KW-1185">Reference proteome</keyword>
<accession>A0A076G3V8</accession>
<dbReference type="RefSeq" id="YP_009097981.1">
    <property type="nucleotide sequence ID" value="NC_025416.1"/>
</dbReference>
<evidence type="ECO:0000313" key="1">
    <source>
        <dbReference type="EMBL" id="AII26891.1"/>
    </source>
</evidence>
<dbReference type="SUPFAM" id="SSF52309">
    <property type="entry name" value="N-(deoxy)ribosyltransferase-like"/>
    <property type="match status" value="1"/>
</dbReference>
<dbReference type="Gene3D" id="3.40.50.450">
    <property type="match status" value="1"/>
</dbReference>
<name>A0A076G3V8_9CAUD</name>
<dbReference type="GeneID" id="22276239"/>
<dbReference type="KEGG" id="vg:22276239"/>
<protein>
    <recommendedName>
        <fullName evidence="3">Nucleoside 2-deoxyribosyltransferase</fullName>
    </recommendedName>
</protein>
<evidence type="ECO:0000313" key="2">
    <source>
        <dbReference type="Proteomes" id="UP000028960"/>
    </source>
</evidence>
<organism evidence="1 2">
    <name type="scientific">Staphylococcus phage MCE-2014</name>
    <dbReference type="NCBI Taxonomy" id="1524910"/>
    <lineage>
        <taxon>Viruses</taxon>
        <taxon>Duplodnaviria</taxon>
        <taxon>Heunggongvirae</taxon>
        <taxon>Uroviricota</taxon>
        <taxon>Caudoviricetes</taxon>
        <taxon>Herelleviridae</taxon>
        <taxon>Twortvirinae</taxon>
        <taxon>Kayvirus</taxon>
        <taxon>Kayvirus MCE2014</taxon>
    </lineage>
</organism>
<reference evidence="1 2" key="1">
    <citation type="journal article" date="2014" name="Appl. Environ. Microbiol.">
        <title>Combined Use of Bacteriophage K and a Novel Bacteriophage To Reduce Staphylococcus aureus Biofilm Formation.</title>
        <authorList>
            <person name="Alves D.R."/>
            <person name="Gaudion A."/>
            <person name="Bean J.E."/>
            <person name="Perez Esteban P."/>
            <person name="Arnot T.C."/>
            <person name="Harper D.R."/>
            <person name="Kot W."/>
            <person name="Hansen L.H."/>
            <person name="Enright M.C."/>
            <person name="Jenkins A.T."/>
        </authorList>
    </citation>
    <scope>NUCLEOTIDE SEQUENCE [LARGE SCALE GENOMIC DNA]</scope>
</reference>
<sequence length="197" mass="22257">MVNKIKDKVIYMGGHILNEAMVDYRDKQHKEVDGIVGVTPYSPHKDKSINDKENAVQEGLAERILRNDFKAMQESDIFVFDILNEGLGTIAELGIVLGMKHQAQGLVEAYENSIYTTTSENIAEEIKEAKRVLNKPVLCYCSDIRQGHGKPYNDPDRAEFSTNQFVYGMVLELTDGEGFISWEEVINRLEKLGEQDG</sequence>
<dbReference type="Proteomes" id="UP000028960">
    <property type="component" value="Segment"/>
</dbReference>